<organism evidence="3 4">
    <name type="scientific">Lacinutrix neustonica</name>
    <dbReference type="NCBI Taxonomy" id="2980107"/>
    <lineage>
        <taxon>Bacteria</taxon>
        <taxon>Pseudomonadati</taxon>
        <taxon>Bacteroidota</taxon>
        <taxon>Flavobacteriia</taxon>
        <taxon>Flavobacteriales</taxon>
        <taxon>Flavobacteriaceae</taxon>
        <taxon>Lacinutrix</taxon>
    </lineage>
</organism>
<dbReference type="EMBL" id="CP113088">
    <property type="protein sequence ID" value="WAC01051.1"/>
    <property type="molecule type" value="Genomic_DNA"/>
</dbReference>
<evidence type="ECO:0000313" key="2">
    <source>
        <dbReference type="EMBL" id="WAC01051.1"/>
    </source>
</evidence>
<dbReference type="RefSeq" id="WP_267675600.1">
    <property type="nucleotide sequence ID" value="NZ_CP113088.1"/>
</dbReference>
<accession>A0A9E8SCV0</accession>
<gene>
    <name evidence="2" type="ORF">N7U66_12785</name>
    <name evidence="3" type="ORF">N7U66_12790</name>
</gene>
<sequence length="57" mass="6192">MKTQNNKLSFNTNTIIELKNSEMNEIDGGTAWACAGVILLAIAVTVSDHQVISIVHH</sequence>
<dbReference type="Proteomes" id="UP001164705">
    <property type="component" value="Chromosome"/>
</dbReference>
<dbReference type="AlphaFoldDB" id="A0A9E8SCV0"/>
<evidence type="ECO:0000313" key="4">
    <source>
        <dbReference type="Proteomes" id="UP001164705"/>
    </source>
</evidence>
<keyword evidence="1" id="KW-1133">Transmembrane helix</keyword>
<dbReference type="KEGG" id="lnu:N7U66_12785"/>
<evidence type="ECO:0000256" key="1">
    <source>
        <dbReference type="SAM" id="Phobius"/>
    </source>
</evidence>
<evidence type="ECO:0000313" key="3">
    <source>
        <dbReference type="EMBL" id="WAC01052.1"/>
    </source>
</evidence>
<proteinExistence type="predicted"/>
<dbReference type="EMBL" id="CP113088">
    <property type="protein sequence ID" value="WAC01052.1"/>
    <property type="molecule type" value="Genomic_DNA"/>
</dbReference>
<reference evidence="3" key="1">
    <citation type="submission" date="2022-11" db="EMBL/GenBank/DDBJ databases">
        <title>Lacinutrix neustonica HL-RS19T sp. nov., isolated from the surface microlayer sample of brackish Lake Shihwa.</title>
        <authorList>
            <person name="Choi J.Y."/>
            <person name="Hwang C.Y."/>
        </authorList>
    </citation>
    <scope>NUCLEOTIDE SEQUENCE</scope>
    <source>
        <strain evidence="3">HL-RS19</strain>
    </source>
</reference>
<name>A0A9E8SCV0_9FLAO</name>
<dbReference type="KEGG" id="lnu:N7U66_12790"/>
<feature type="transmembrane region" description="Helical" evidence="1">
    <location>
        <begin position="29"/>
        <end position="47"/>
    </location>
</feature>
<protein>
    <recommendedName>
        <fullName evidence="5">Class IIb bacteriocin, lactobin A/cerein 7B family</fullName>
    </recommendedName>
</protein>
<keyword evidence="4" id="KW-1185">Reference proteome</keyword>
<keyword evidence="1" id="KW-0812">Transmembrane</keyword>
<evidence type="ECO:0008006" key="5">
    <source>
        <dbReference type="Google" id="ProtNLM"/>
    </source>
</evidence>
<keyword evidence="1" id="KW-0472">Membrane</keyword>